<sequence>TPAYIKKYNEGRSTCLLLMSPSPAPLFPAVISRSPRSGRDAVQFPALIFSGLPPSHGLIQAGGVTAPQWDI</sequence>
<gene>
    <name evidence="1" type="ORF">JTE90_021034</name>
</gene>
<name>A0AAV6TNA6_9ARAC</name>
<dbReference type="AlphaFoldDB" id="A0AAV6TNA6"/>
<evidence type="ECO:0000313" key="2">
    <source>
        <dbReference type="Proteomes" id="UP000827092"/>
    </source>
</evidence>
<reference evidence="1 2" key="1">
    <citation type="journal article" date="2022" name="Nat. Ecol. Evol.">
        <title>A masculinizing supergene underlies an exaggerated male reproductive morph in a spider.</title>
        <authorList>
            <person name="Hendrickx F."/>
            <person name="De Corte Z."/>
            <person name="Sonet G."/>
            <person name="Van Belleghem S.M."/>
            <person name="Kostlbacher S."/>
            <person name="Vangestel C."/>
        </authorList>
    </citation>
    <scope>NUCLEOTIDE SEQUENCE [LARGE SCALE GENOMIC DNA]</scope>
    <source>
        <strain evidence="1">W744_W776</strain>
    </source>
</reference>
<dbReference type="Proteomes" id="UP000827092">
    <property type="component" value="Unassembled WGS sequence"/>
</dbReference>
<comment type="caution">
    <text evidence="1">The sequence shown here is derived from an EMBL/GenBank/DDBJ whole genome shotgun (WGS) entry which is preliminary data.</text>
</comment>
<proteinExistence type="predicted"/>
<keyword evidence="2" id="KW-1185">Reference proteome</keyword>
<protein>
    <submittedName>
        <fullName evidence="1">Uncharacterized protein</fullName>
    </submittedName>
</protein>
<accession>A0AAV6TNA6</accession>
<feature type="non-terminal residue" evidence="1">
    <location>
        <position position="1"/>
    </location>
</feature>
<dbReference type="EMBL" id="JAFNEN010001889">
    <property type="protein sequence ID" value="KAG8173305.1"/>
    <property type="molecule type" value="Genomic_DNA"/>
</dbReference>
<organism evidence="1 2">
    <name type="scientific">Oedothorax gibbosus</name>
    <dbReference type="NCBI Taxonomy" id="931172"/>
    <lineage>
        <taxon>Eukaryota</taxon>
        <taxon>Metazoa</taxon>
        <taxon>Ecdysozoa</taxon>
        <taxon>Arthropoda</taxon>
        <taxon>Chelicerata</taxon>
        <taxon>Arachnida</taxon>
        <taxon>Araneae</taxon>
        <taxon>Araneomorphae</taxon>
        <taxon>Entelegynae</taxon>
        <taxon>Araneoidea</taxon>
        <taxon>Linyphiidae</taxon>
        <taxon>Erigoninae</taxon>
        <taxon>Oedothorax</taxon>
    </lineage>
</organism>
<evidence type="ECO:0000313" key="1">
    <source>
        <dbReference type="EMBL" id="KAG8173305.1"/>
    </source>
</evidence>